<keyword evidence="2" id="KW-1185">Reference proteome</keyword>
<dbReference type="GO" id="GO:0005737">
    <property type="term" value="C:cytoplasm"/>
    <property type="evidence" value="ECO:0007669"/>
    <property type="project" value="TreeGrafter"/>
</dbReference>
<dbReference type="Pfam" id="PF10188">
    <property type="entry name" value="Oscp1"/>
    <property type="match status" value="1"/>
</dbReference>
<dbReference type="OrthoDB" id="2157380at2759"/>
<reference evidence="1" key="2">
    <citation type="submission" date="2022-10" db="EMBL/GenBank/DDBJ databases">
        <authorList>
            <consortium name="ENA_rothamsted_submissions"/>
            <consortium name="culmorum"/>
            <person name="King R."/>
        </authorList>
    </citation>
    <scope>NUCLEOTIDE SEQUENCE</scope>
</reference>
<dbReference type="EMBL" id="OU895879">
    <property type="protein sequence ID" value="CAG9807034.1"/>
    <property type="molecule type" value="Genomic_DNA"/>
</dbReference>
<evidence type="ECO:0000313" key="1">
    <source>
        <dbReference type="EMBL" id="CAG9807034.1"/>
    </source>
</evidence>
<organism evidence="1 2">
    <name type="scientific">Chironomus riparius</name>
    <dbReference type="NCBI Taxonomy" id="315576"/>
    <lineage>
        <taxon>Eukaryota</taxon>
        <taxon>Metazoa</taxon>
        <taxon>Ecdysozoa</taxon>
        <taxon>Arthropoda</taxon>
        <taxon>Hexapoda</taxon>
        <taxon>Insecta</taxon>
        <taxon>Pterygota</taxon>
        <taxon>Neoptera</taxon>
        <taxon>Endopterygota</taxon>
        <taxon>Diptera</taxon>
        <taxon>Nematocera</taxon>
        <taxon>Chironomoidea</taxon>
        <taxon>Chironomidae</taxon>
        <taxon>Chironominae</taxon>
        <taxon>Chironomus</taxon>
    </lineage>
</organism>
<proteinExistence type="predicted"/>
<dbReference type="InterPro" id="IPR019332">
    <property type="entry name" value="OSCP1"/>
</dbReference>
<accession>A0A9N9WS79</accession>
<dbReference type="GO" id="GO:0005886">
    <property type="term" value="C:plasma membrane"/>
    <property type="evidence" value="ECO:0007669"/>
    <property type="project" value="TreeGrafter"/>
</dbReference>
<dbReference type="PANTHER" id="PTHR21439:SF0">
    <property type="entry name" value="PROTEIN OSCP1"/>
    <property type="match status" value="1"/>
</dbReference>
<sequence>MAKVNSWLLVNLGCEMLYIIDQRLIAQNIEKEKSSKVMRDVTNALLSPTFFTYISTTFSDEIMSLAQARILLTDIACCSLMRLDVHSLDKLFDLMVMIFKWQMFLMNSPDDLLSITLRHLQGISRIMPDKAKMILIDQANQNFFTSWREYNEEYKYSVVRKINRFLAPHNIRISLLIRMKLQLRDGSFVDKSNPNDFLSYYVHNVGENIYEKVNHFPQCQNAGNNDEKQASQEIDFLFQQFKVDLSDEVIDDKMELKTDSKDEKQDDTIPTDQKKTLDELKKKCKLDVTPQHNDLQADDNFQELLNMLGNNGS</sequence>
<protein>
    <recommendedName>
        <fullName evidence="3">Protein OSCP1</fullName>
    </recommendedName>
</protein>
<name>A0A9N9WS79_9DIPT</name>
<dbReference type="Proteomes" id="UP001153620">
    <property type="component" value="Chromosome 3"/>
</dbReference>
<reference evidence="1" key="1">
    <citation type="submission" date="2022-01" db="EMBL/GenBank/DDBJ databases">
        <authorList>
            <person name="King R."/>
        </authorList>
    </citation>
    <scope>NUCLEOTIDE SEQUENCE</scope>
</reference>
<dbReference type="AlphaFoldDB" id="A0A9N9WS79"/>
<dbReference type="PANTHER" id="PTHR21439">
    <property type="entry name" value="OXIDORED-NITRO DOMAIN-CONTAINING PROTEIN"/>
    <property type="match status" value="1"/>
</dbReference>
<evidence type="ECO:0008006" key="3">
    <source>
        <dbReference type="Google" id="ProtNLM"/>
    </source>
</evidence>
<evidence type="ECO:0000313" key="2">
    <source>
        <dbReference type="Proteomes" id="UP001153620"/>
    </source>
</evidence>
<gene>
    <name evidence="1" type="ORF">CHIRRI_LOCUS9886</name>
</gene>